<reference evidence="3" key="1">
    <citation type="submission" date="2014-04" db="EMBL/GenBank/DDBJ databases">
        <title>Evolutionary Origins and Diversification of the Mycorrhizal Mutualists.</title>
        <authorList>
            <consortium name="DOE Joint Genome Institute"/>
            <consortium name="Mycorrhizal Genomics Consortium"/>
            <person name="Kohler A."/>
            <person name="Kuo A."/>
            <person name="Nagy L.G."/>
            <person name="Floudas D."/>
            <person name="Copeland A."/>
            <person name="Barry K.W."/>
            <person name="Cichocki N."/>
            <person name="Veneault-Fourrey C."/>
            <person name="LaButti K."/>
            <person name="Lindquist E.A."/>
            <person name="Lipzen A."/>
            <person name="Lundell T."/>
            <person name="Morin E."/>
            <person name="Murat C."/>
            <person name="Riley R."/>
            <person name="Ohm R."/>
            <person name="Sun H."/>
            <person name="Tunlid A."/>
            <person name="Henrissat B."/>
            <person name="Grigoriev I.V."/>
            <person name="Hibbett D.S."/>
            <person name="Martin F."/>
        </authorList>
    </citation>
    <scope>NUCLEOTIDE SEQUENCE [LARGE SCALE GENOMIC DNA]</scope>
    <source>
        <strain evidence="3">FD-334 SS-4</strain>
    </source>
</reference>
<sequence length="284" mass="29636">MYADDNYAAFFECFAAAHPASPSDSPNEDAFAHPHPEIVRELHQRLTVAQLQQTIVFQQQHIDALVEELRAFQGFNMDMESTTPGNSESEHDIEPDNDELKWAPPPSNAASVSIRETSSTVGAAFAVPSHFGSAAFLPIPALSSLSDMSGAATFFATLPAGVADEAAGNFSPTGGSTFVSAFSPTGSAIVLPTAFSPATYLLTGGLADSSPASGGAAVNLNMPSGAAVSTPGSTGAASAQTPAIQQANGPNPQWIRRDELRRERAIIFTSDNLLANSWADIQAL</sequence>
<evidence type="ECO:0000256" key="1">
    <source>
        <dbReference type="SAM" id="MobiDB-lite"/>
    </source>
</evidence>
<dbReference type="AlphaFoldDB" id="A0A0D2P6A3"/>
<dbReference type="EMBL" id="KN817527">
    <property type="protein sequence ID" value="KJA26464.1"/>
    <property type="molecule type" value="Genomic_DNA"/>
</dbReference>
<accession>A0A0D2P6A3</accession>
<gene>
    <name evidence="2" type="ORF">HYPSUDRAFT_198764</name>
</gene>
<evidence type="ECO:0000313" key="3">
    <source>
        <dbReference type="Proteomes" id="UP000054270"/>
    </source>
</evidence>
<protein>
    <submittedName>
        <fullName evidence="2">Uncharacterized protein</fullName>
    </submittedName>
</protein>
<feature type="region of interest" description="Disordered" evidence="1">
    <location>
        <begin position="77"/>
        <end position="114"/>
    </location>
</feature>
<organism evidence="2 3">
    <name type="scientific">Hypholoma sublateritium (strain FD-334 SS-4)</name>
    <dbReference type="NCBI Taxonomy" id="945553"/>
    <lineage>
        <taxon>Eukaryota</taxon>
        <taxon>Fungi</taxon>
        <taxon>Dikarya</taxon>
        <taxon>Basidiomycota</taxon>
        <taxon>Agaricomycotina</taxon>
        <taxon>Agaricomycetes</taxon>
        <taxon>Agaricomycetidae</taxon>
        <taxon>Agaricales</taxon>
        <taxon>Agaricineae</taxon>
        <taxon>Strophariaceae</taxon>
        <taxon>Hypholoma</taxon>
    </lineage>
</organism>
<feature type="compositionally biased region" description="Basic and acidic residues" evidence="1">
    <location>
        <begin position="88"/>
        <end position="101"/>
    </location>
</feature>
<evidence type="ECO:0000313" key="2">
    <source>
        <dbReference type="EMBL" id="KJA26464.1"/>
    </source>
</evidence>
<keyword evidence="3" id="KW-1185">Reference proteome</keyword>
<feature type="region of interest" description="Disordered" evidence="1">
    <location>
        <begin position="229"/>
        <end position="251"/>
    </location>
</feature>
<dbReference type="Proteomes" id="UP000054270">
    <property type="component" value="Unassembled WGS sequence"/>
</dbReference>
<proteinExistence type="predicted"/>
<feature type="compositionally biased region" description="Polar residues" evidence="1">
    <location>
        <begin position="230"/>
        <end position="251"/>
    </location>
</feature>
<name>A0A0D2P6A3_HYPSF</name>